<dbReference type="KEGG" id="lcre:Pla8534_64920"/>
<feature type="region of interest" description="Disordered" evidence="1">
    <location>
        <begin position="1"/>
        <end position="23"/>
    </location>
</feature>
<keyword evidence="2" id="KW-1133">Transmembrane helix</keyword>
<evidence type="ECO:0000256" key="2">
    <source>
        <dbReference type="SAM" id="Phobius"/>
    </source>
</evidence>
<keyword evidence="4" id="KW-1185">Reference proteome</keyword>
<evidence type="ECO:0000313" key="3">
    <source>
        <dbReference type="EMBL" id="QDU98621.1"/>
    </source>
</evidence>
<proteinExistence type="predicted"/>
<dbReference type="EMBL" id="CP036433">
    <property type="protein sequence ID" value="QDU98621.1"/>
    <property type="molecule type" value="Genomic_DNA"/>
</dbReference>
<keyword evidence="2" id="KW-0472">Membrane</keyword>
<accession>A0A518E3F0</accession>
<dbReference type="AlphaFoldDB" id="A0A518E3F0"/>
<protein>
    <submittedName>
        <fullName evidence="3">Uncharacterized protein</fullName>
    </submittedName>
</protein>
<name>A0A518E3F0_9BACT</name>
<organism evidence="3 4">
    <name type="scientific">Lignipirellula cremea</name>
    <dbReference type="NCBI Taxonomy" id="2528010"/>
    <lineage>
        <taxon>Bacteria</taxon>
        <taxon>Pseudomonadati</taxon>
        <taxon>Planctomycetota</taxon>
        <taxon>Planctomycetia</taxon>
        <taxon>Pirellulales</taxon>
        <taxon>Pirellulaceae</taxon>
        <taxon>Lignipirellula</taxon>
    </lineage>
</organism>
<feature type="transmembrane region" description="Helical" evidence="2">
    <location>
        <begin position="36"/>
        <end position="61"/>
    </location>
</feature>
<dbReference type="OrthoDB" id="282488at2"/>
<sequence length="198" mass="21605">MEFGGFQEAFSRESGGVPSTPAATPLRRRKTVFQKLMFWGANAIVVPLVGACCLCVGGEGLRRLMPIFQMRLYKLPLPGIGLLRGYDGWNRLDLSLLFAFALFVAVTFLWIRLFRGLLGGKFAAQRSSNPILFYLVATIAGLILVGDGVLFYFGLASQANESWTVTPSYIPAGATAVYMAALALLGMWHADYAHSESL</sequence>
<dbReference type="RefSeq" id="WP_145058026.1">
    <property type="nucleotide sequence ID" value="NZ_CP036433.1"/>
</dbReference>
<feature type="transmembrane region" description="Helical" evidence="2">
    <location>
        <begin position="168"/>
        <end position="188"/>
    </location>
</feature>
<keyword evidence="2" id="KW-0812">Transmembrane</keyword>
<gene>
    <name evidence="3" type="ORF">Pla8534_64920</name>
</gene>
<feature type="transmembrane region" description="Helical" evidence="2">
    <location>
        <begin position="94"/>
        <end position="111"/>
    </location>
</feature>
<evidence type="ECO:0000256" key="1">
    <source>
        <dbReference type="SAM" id="MobiDB-lite"/>
    </source>
</evidence>
<evidence type="ECO:0000313" key="4">
    <source>
        <dbReference type="Proteomes" id="UP000317648"/>
    </source>
</evidence>
<dbReference type="Proteomes" id="UP000317648">
    <property type="component" value="Chromosome"/>
</dbReference>
<feature type="transmembrane region" description="Helical" evidence="2">
    <location>
        <begin position="131"/>
        <end position="156"/>
    </location>
</feature>
<reference evidence="3 4" key="1">
    <citation type="submission" date="2019-02" db="EMBL/GenBank/DDBJ databases">
        <title>Deep-cultivation of Planctomycetes and their phenomic and genomic characterization uncovers novel biology.</title>
        <authorList>
            <person name="Wiegand S."/>
            <person name="Jogler M."/>
            <person name="Boedeker C."/>
            <person name="Pinto D."/>
            <person name="Vollmers J."/>
            <person name="Rivas-Marin E."/>
            <person name="Kohn T."/>
            <person name="Peeters S.H."/>
            <person name="Heuer A."/>
            <person name="Rast P."/>
            <person name="Oberbeckmann S."/>
            <person name="Bunk B."/>
            <person name="Jeske O."/>
            <person name="Meyerdierks A."/>
            <person name="Storesund J.E."/>
            <person name="Kallscheuer N."/>
            <person name="Luecker S."/>
            <person name="Lage O.M."/>
            <person name="Pohl T."/>
            <person name="Merkel B.J."/>
            <person name="Hornburger P."/>
            <person name="Mueller R.-W."/>
            <person name="Bruemmer F."/>
            <person name="Labrenz M."/>
            <person name="Spormann A.M."/>
            <person name="Op den Camp H."/>
            <person name="Overmann J."/>
            <person name="Amann R."/>
            <person name="Jetten M.S.M."/>
            <person name="Mascher T."/>
            <person name="Medema M.H."/>
            <person name="Devos D.P."/>
            <person name="Kaster A.-K."/>
            <person name="Ovreas L."/>
            <person name="Rohde M."/>
            <person name="Galperin M.Y."/>
            <person name="Jogler C."/>
        </authorList>
    </citation>
    <scope>NUCLEOTIDE SEQUENCE [LARGE SCALE GENOMIC DNA]</scope>
    <source>
        <strain evidence="3 4">Pla85_3_4</strain>
    </source>
</reference>